<name>A0A9P6VED8_9HELO</name>
<dbReference type="PANTHER" id="PTHR28221">
    <property type="entry name" value="RNA POLYMERASE I-SPECIFIC TRANSCRIPTION INITIATION FACTOR RRN6"/>
    <property type="match status" value="1"/>
</dbReference>
<evidence type="ECO:0000313" key="3">
    <source>
        <dbReference type="EMBL" id="KAG0646323.1"/>
    </source>
</evidence>
<dbReference type="InterPro" id="IPR019350">
    <property type="entry name" value="RNA_pol_I-sp_TIF_RRN6-like"/>
</dbReference>
<dbReference type="InterPro" id="IPR048537">
    <property type="entry name" value="RRN6_HB"/>
</dbReference>
<feature type="region of interest" description="Disordered" evidence="1">
    <location>
        <begin position="917"/>
        <end position="936"/>
    </location>
</feature>
<sequence length="1188" mass="130820">MIDHQVTDLSYGHLGEVTYDIDSNEWCFSVNPSTLQISQLLPLKTSIPPSIYTFPSTTTASEQRTLSTKLFLKSWPEAYPAQPLLSSHLYSQAPAHSLTHVGQLLAIGRAVDIEKTFGSRKTDIIATACGEAGHVLRLIKPRVERHEWGRQSSLRLSTLDAASSDQGYWVGTGGRILQISCAEDENGPTTRLAVRQANATTIFRPLYEANLTPAVASSGYAKVYPASRINANPIAILTAELSGSRGHADVTWNPWYSRQFAVVDAFGSWTICDIEGGVKKNISARLITGKSGNIYDGFAPDPTLKAINNADGWHQILWVGTVGTIVVCNRRHLAVFNVKSAPTRIQSKDFFSARNTDWILDMKRSPSNASHLFVLTSSRIFWLEVLPAGVGKGSDVGYRTLLSYRHFRDANDSTMRLAVMGLEDGRNPSIKYANSLTRTVSIAIFSEKSAMLNIYTFWSVADEKRPTASQASLNLSINLNDGTGGEGNQLQSLLFLDTPPKSITNRPLGPEHRYINEDVKFYQLLVVSSDLGLMSGLCTVHLLGVNLLHITPPTRTYSYTPGYLTSKRVKDDPWIIPDEQVDAITNSTKRTLHRRKPQASVWKATDETRFAINFRLIFEQAFNPSEPGYIDETLTKLLETTLDRVKQAKMNDDFANATFLELSQIPGFAEDLEQGAPILRMFLESLGDLEEPDAPSTLVLSNLTLCPGIDFHTLEESSLPDLLKVYEQTAQNWIASLPLRVPGMTRLAKFKVARKLAVELYLSSIGISLRDKASEVPSFPVPDDGEAAGLLQTSSVTSRQGSPALFSSQLPPSSFPGSGFGLPTPEQTPSLYSHSLASGSDISEDPAISRLRQYTVSIKSKPDLGVSKMLSHWPVAPGVDPATYSYELTRKKDATYENGEENSWKKRNLARRKKRTERFLSRHGTAPAEISSQSQPRFAPFGSQPDVAHLGFSSQTVENVPMTQPDRGAFGSRTAQSHSHSHGDVHDHSDDITPALQYSLYQHINFDDITTLNESEGGSGKAIVKKTWAERLQDQPELESDADEQLLMHIPFTGQVKLHSILIRTSNSSSAPQTLKVFINRDDLDFSTASDLSPTQEFSLSQTNEIQDISVKRALFGKVQSLNLFVEDNHGDDVSRLSYLGFKGDWMQLGRAPTNILYEAAANPADHAIKGTDINKIGSSLGGGGKRM</sequence>
<dbReference type="PROSITE" id="PS51532">
    <property type="entry name" value="PITH"/>
    <property type="match status" value="1"/>
</dbReference>
<organism evidence="3 4">
    <name type="scientific">Hyphodiscus hymeniophilus</name>
    <dbReference type="NCBI Taxonomy" id="353542"/>
    <lineage>
        <taxon>Eukaryota</taxon>
        <taxon>Fungi</taxon>
        <taxon>Dikarya</taxon>
        <taxon>Ascomycota</taxon>
        <taxon>Pezizomycotina</taxon>
        <taxon>Leotiomycetes</taxon>
        <taxon>Helotiales</taxon>
        <taxon>Hyphodiscaceae</taxon>
        <taxon>Hyphodiscus</taxon>
    </lineage>
</organism>
<dbReference type="FunFam" id="2.60.120.470:FF:000003">
    <property type="entry name" value="DUF1000 domain protein (AFU_orthologue AFUA_1G09230)"/>
    <property type="match status" value="1"/>
</dbReference>
<protein>
    <submittedName>
        <fullName evidence="3">PITH domain-containing</fullName>
    </submittedName>
</protein>
<dbReference type="SUPFAM" id="SSF49785">
    <property type="entry name" value="Galactose-binding domain-like"/>
    <property type="match status" value="1"/>
</dbReference>
<dbReference type="Pfam" id="PF20639">
    <property type="entry name" value="Rrn6_K-rich"/>
    <property type="match status" value="1"/>
</dbReference>
<dbReference type="InterPro" id="IPR048535">
    <property type="entry name" value="RRN6_beta-prop"/>
</dbReference>
<dbReference type="GO" id="GO:0001163">
    <property type="term" value="F:RNA polymerase I transcription regulatory region sequence-specific DNA binding"/>
    <property type="evidence" value="ECO:0007669"/>
    <property type="project" value="TreeGrafter"/>
</dbReference>
<dbReference type="InterPro" id="IPR037047">
    <property type="entry name" value="PITH_dom_sf"/>
</dbReference>
<dbReference type="Pfam" id="PF10214">
    <property type="entry name" value="Rrn6_beta-prop"/>
    <property type="match status" value="1"/>
</dbReference>
<evidence type="ECO:0000256" key="1">
    <source>
        <dbReference type="SAM" id="MobiDB-lite"/>
    </source>
</evidence>
<dbReference type="Pfam" id="PF20640">
    <property type="entry name" value="Rrn6_HB"/>
    <property type="match status" value="1"/>
</dbReference>
<accession>A0A9P6VED8</accession>
<dbReference type="GO" id="GO:0001179">
    <property type="term" value="F:RNA polymerase I general transcription initiation factor binding"/>
    <property type="evidence" value="ECO:0007669"/>
    <property type="project" value="TreeGrafter"/>
</dbReference>
<dbReference type="Proteomes" id="UP000785200">
    <property type="component" value="Unassembled WGS sequence"/>
</dbReference>
<evidence type="ECO:0000313" key="4">
    <source>
        <dbReference type="Proteomes" id="UP000785200"/>
    </source>
</evidence>
<dbReference type="GO" id="GO:0070860">
    <property type="term" value="C:RNA polymerase I core factor complex"/>
    <property type="evidence" value="ECO:0007669"/>
    <property type="project" value="TreeGrafter"/>
</dbReference>
<comment type="caution">
    <text evidence="3">The sequence shown here is derived from an EMBL/GenBank/DDBJ whole genome shotgun (WGS) entry which is preliminary data.</text>
</comment>
<feature type="compositionally biased region" description="Basic and acidic residues" evidence="1">
    <location>
        <begin position="981"/>
        <end position="991"/>
    </location>
</feature>
<feature type="region of interest" description="Disordered" evidence="1">
    <location>
        <begin position="966"/>
        <end position="991"/>
    </location>
</feature>
<dbReference type="AlphaFoldDB" id="A0A9P6VED8"/>
<dbReference type="InterPro" id="IPR010400">
    <property type="entry name" value="PITH_dom"/>
</dbReference>
<dbReference type="Gene3D" id="2.60.120.470">
    <property type="entry name" value="PITH domain"/>
    <property type="match status" value="1"/>
</dbReference>
<feature type="domain" description="PITH" evidence="2">
    <location>
        <begin position="989"/>
        <end position="1162"/>
    </location>
</feature>
<reference evidence="3" key="1">
    <citation type="submission" date="2019-07" db="EMBL/GenBank/DDBJ databases">
        <title>Hyphodiscus hymeniophilus genome sequencing and assembly.</title>
        <authorList>
            <person name="Kramer G."/>
            <person name="Nodwell J."/>
        </authorList>
    </citation>
    <scope>NUCLEOTIDE SEQUENCE</scope>
    <source>
        <strain evidence="3">ATCC 34498</strain>
    </source>
</reference>
<dbReference type="OrthoDB" id="4090074at2759"/>
<keyword evidence="4" id="KW-1185">Reference proteome</keyword>
<dbReference type="Pfam" id="PF06201">
    <property type="entry name" value="PITH"/>
    <property type="match status" value="1"/>
</dbReference>
<dbReference type="GO" id="GO:0005737">
    <property type="term" value="C:cytoplasm"/>
    <property type="evidence" value="ECO:0007669"/>
    <property type="project" value="UniProtKB-ARBA"/>
</dbReference>
<dbReference type="InterPro" id="IPR048536">
    <property type="entry name" value="Rrn6_K-rich"/>
</dbReference>
<evidence type="ECO:0000259" key="2">
    <source>
        <dbReference type="PROSITE" id="PS51532"/>
    </source>
</evidence>
<dbReference type="EMBL" id="VNKQ01000016">
    <property type="protein sequence ID" value="KAG0646323.1"/>
    <property type="molecule type" value="Genomic_DNA"/>
</dbReference>
<dbReference type="PANTHER" id="PTHR28221:SF2">
    <property type="entry name" value="RNA POLYMERASE I-SPECIFIC TRANSCRIPTION INITIATION FACTOR RRN6"/>
    <property type="match status" value="1"/>
</dbReference>
<dbReference type="GO" id="GO:0042790">
    <property type="term" value="P:nucleolar large rRNA transcription by RNA polymerase I"/>
    <property type="evidence" value="ECO:0007669"/>
    <property type="project" value="TreeGrafter"/>
</dbReference>
<gene>
    <name evidence="3" type="ORF">D0Z07_8363</name>
</gene>
<proteinExistence type="predicted"/>
<dbReference type="InterPro" id="IPR008979">
    <property type="entry name" value="Galactose-bd-like_sf"/>
</dbReference>